<dbReference type="InterPro" id="IPR028082">
    <property type="entry name" value="Peripla_BP_I"/>
</dbReference>
<keyword evidence="5 16" id="KW-0732">Signal</keyword>
<dbReference type="GO" id="GO:0004016">
    <property type="term" value="F:adenylate cyclase activity"/>
    <property type="evidence" value="ECO:0007669"/>
    <property type="project" value="TreeGrafter"/>
</dbReference>
<evidence type="ECO:0000256" key="11">
    <source>
        <dbReference type="ARBA" id="ARBA00023239"/>
    </source>
</evidence>
<dbReference type="Pfam" id="PF00069">
    <property type="entry name" value="Pkinase"/>
    <property type="match status" value="1"/>
</dbReference>
<dbReference type="RefSeq" id="XP_024509190.1">
    <property type="nucleotide sequence ID" value="XM_024643530.1"/>
</dbReference>
<keyword evidence="4 15" id="KW-0812">Transmembrane</keyword>
<keyword evidence="10" id="KW-0325">Glycoprotein</keyword>
<evidence type="ECO:0000256" key="7">
    <source>
        <dbReference type="ARBA" id="ARBA00022989"/>
    </source>
</evidence>
<dbReference type="FunFam" id="3.30.70.1230:FF:000023">
    <property type="entry name" value="Guanylate cyclase"/>
    <property type="match status" value="1"/>
</dbReference>
<dbReference type="SUPFAM" id="SSF53822">
    <property type="entry name" value="Periplasmic binding protein-like I"/>
    <property type="match status" value="1"/>
</dbReference>
<dbReference type="InterPro" id="IPR000719">
    <property type="entry name" value="Prot_kinase_dom"/>
</dbReference>
<keyword evidence="7 15" id="KW-1133">Transmembrane helix</keyword>
<evidence type="ECO:0000256" key="10">
    <source>
        <dbReference type="ARBA" id="ARBA00023180"/>
    </source>
</evidence>
<dbReference type="InterPro" id="IPR018297">
    <property type="entry name" value="A/G_cyclase_CS"/>
</dbReference>
<evidence type="ECO:0000313" key="20">
    <source>
        <dbReference type="Proteomes" id="UP000035682"/>
    </source>
</evidence>
<dbReference type="GO" id="GO:0005886">
    <property type="term" value="C:plasma membrane"/>
    <property type="evidence" value="ECO:0007669"/>
    <property type="project" value="TreeGrafter"/>
</dbReference>
<dbReference type="PANTHER" id="PTHR11920">
    <property type="entry name" value="GUANYLYL CYCLASE"/>
    <property type="match status" value="1"/>
</dbReference>
<evidence type="ECO:0000256" key="9">
    <source>
        <dbReference type="ARBA" id="ARBA00023170"/>
    </source>
</evidence>
<dbReference type="PANTHER" id="PTHR11920:SF495">
    <property type="entry name" value="RECEPTOR-TYPE GUANYLATE CYCLASE GCY-7"/>
    <property type="match status" value="1"/>
</dbReference>
<comment type="similarity">
    <text evidence="13">Belongs to the adenylyl cyclase class-4/guanylyl cyclase family.</text>
</comment>
<dbReference type="Proteomes" id="UP000035682">
    <property type="component" value="Unplaced"/>
</dbReference>
<dbReference type="InterPro" id="IPR001828">
    <property type="entry name" value="ANF_lig-bd_rcpt"/>
</dbReference>
<dbReference type="CDD" id="cd07302">
    <property type="entry name" value="CHD"/>
    <property type="match status" value="1"/>
</dbReference>
<reference evidence="21" key="2">
    <citation type="submission" date="2020-12" db="UniProtKB">
        <authorList>
            <consortium name="WormBaseParasite"/>
        </authorList>
    </citation>
    <scope>IDENTIFICATION</scope>
</reference>
<accession>A0A090LQW5</accession>
<keyword evidence="12 14" id="KW-0141">cGMP biosynthesis</keyword>
<dbReference type="InterPro" id="IPR029787">
    <property type="entry name" value="Nucleotide_cyclase"/>
</dbReference>
<keyword evidence="20" id="KW-1185">Reference proteome</keyword>
<dbReference type="eggNOG" id="KOG1023">
    <property type="taxonomic scope" value="Eukaryota"/>
</dbReference>
<dbReference type="SMART" id="SM00044">
    <property type="entry name" value="CYCc"/>
    <property type="match status" value="1"/>
</dbReference>
<gene>
    <name evidence="19 21 22" type="ORF">SRAE_2000463600</name>
</gene>
<dbReference type="EC" id="4.6.1.2" evidence="3 14"/>
<evidence type="ECO:0000256" key="12">
    <source>
        <dbReference type="ARBA" id="ARBA00023293"/>
    </source>
</evidence>
<dbReference type="EMBL" id="LN609529">
    <property type="protein sequence ID" value="CEF69991.1"/>
    <property type="molecule type" value="Genomic_DNA"/>
</dbReference>
<evidence type="ECO:0000256" key="13">
    <source>
        <dbReference type="RuleBase" id="RU000405"/>
    </source>
</evidence>
<organism evidence="19">
    <name type="scientific">Strongyloides ratti</name>
    <name type="common">Parasitic roundworm</name>
    <dbReference type="NCBI Taxonomy" id="34506"/>
    <lineage>
        <taxon>Eukaryota</taxon>
        <taxon>Metazoa</taxon>
        <taxon>Ecdysozoa</taxon>
        <taxon>Nematoda</taxon>
        <taxon>Chromadorea</taxon>
        <taxon>Rhabditida</taxon>
        <taxon>Tylenchina</taxon>
        <taxon>Panagrolaimomorpha</taxon>
        <taxon>Strongyloidoidea</taxon>
        <taxon>Strongyloididae</taxon>
        <taxon>Strongyloides</taxon>
    </lineage>
</organism>
<dbReference type="InterPro" id="IPR001054">
    <property type="entry name" value="A/G_cyclase"/>
</dbReference>
<dbReference type="STRING" id="34506.A0A090LQW5"/>
<dbReference type="GO" id="GO:0001653">
    <property type="term" value="F:peptide receptor activity"/>
    <property type="evidence" value="ECO:0007669"/>
    <property type="project" value="TreeGrafter"/>
</dbReference>
<dbReference type="PROSITE" id="PS50125">
    <property type="entry name" value="GUANYLATE_CYCLASE_2"/>
    <property type="match status" value="1"/>
</dbReference>
<evidence type="ECO:0000256" key="16">
    <source>
        <dbReference type="SAM" id="SignalP"/>
    </source>
</evidence>
<evidence type="ECO:0000259" key="18">
    <source>
        <dbReference type="PROSITE" id="PS50125"/>
    </source>
</evidence>
<feature type="transmembrane region" description="Helical" evidence="15">
    <location>
        <begin position="479"/>
        <end position="503"/>
    </location>
</feature>
<dbReference type="InterPro" id="IPR050401">
    <property type="entry name" value="Cyclic_nucleotide_synthase"/>
</dbReference>
<comment type="catalytic activity">
    <reaction evidence="1 14">
        <text>GTP = 3',5'-cyclic GMP + diphosphate</text>
        <dbReference type="Rhea" id="RHEA:13665"/>
        <dbReference type="ChEBI" id="CHEBI:33019"/>
        <dbReference type="ChEBI" id="CHEBI:37565"/>
        <dbReference type="ChEBI" id="CHEBI:57746"/>
        <dbReference type="EC" id="4.6.1.2"/>
    </reaction>
</comment>
<evidence type="ECO:0000256" key="14">
    <source>
        <dbReference type="RuleBase" id="RU003431"/>
    </source>
</evidence>
<sequence>MIKTKGVFLIFLFLFYNKTYSKKDINIGFLFPKDSLILIEQTGFNLSGGVVPLAFNAVKNQHLLDDYNFNCYVEFDECIPYMAAGKTISLIMEKKVSTIFGPTCIEASIRSTLTGKYFNIPSFVWGTASTSNILIHNRFTSLIPLNYIFPTISYATLTLLNTFKWKTFAFIYASNIYKRCTYLKKDFQAVFNSVKFNGNIVFIHEILNPESNDGYNFFSKTVKSKARIIVGCFDNDIWKRKLMLSMYDNGLNSNEYVLIIIDLKNLGIYANKNDENGTPYKIYQDIVIPKDKRDRNAYEIAKRTLFIDLPHFHSDSLNINDKILKGIMDWPFYCKECYNSSYTKPSAYGPYLYDAIILWASILNKTLSIYGENAINNSILFKKHCEGKYEGMTGILRYTNGCLRMPTYNLYGFDADGNENIYMSFAFEQYNLLNVTLYYNNPEISIFENWDNTIPLNVPKCGYTNNLCKKNIFEQYKSIVIIVSITLGLLISVLFFILAYFIYKSNVKKNFELNRWIIYNTQLTQTTKNDLNINNKINSSISNLSCKSVSNSNSNSKYNFFLYLNKVVVGEKHNIRITITKDIRNELNCILNFNCTGINKYFGCCINDYEVISIWNYCNRGNLFEILQTDCKMFDTFFSISLIKDLIKSLVYIHNSPIEFHGSLTSKNCLINHHWQLKLSNFDLKELRKKCPISLVNKLWIAPEHLKKFEYVTSKKGDIYSFGIIVSEIITRKEPWNYKNRKESLEELLYLITKGGINRPKFNLDIEKNIEVNSFIIALINNCIEEEIDRRPLIHKIEKLFEETFKNESKNLMDHVFKVLEEQSVTLKQEIENRSRDLVEEQAKIDLLLKRMLPRRVAECLKSGKHVEPENFESVTVFFSDLVKFTNLSKKCSPFQVINLVNELYSLFDNAIEELDVYKVETIGDGYLCVSGLPEKNGNLHGHEIALLSLKFIQICDNFFIPHLPSEKIMIRIGCNTGSCVAGVVGLSMPRYCLFGDTINIASRMESNGKPGKIHITESYYQLLNELGGFITEPRGEIIIKGKGVMSTYWLIEMIGECNNELN</sequence>
<dbReference type="InterPro" id="IPR011009">
    <property type="entry name" value="Kinase-like_dom_sf"/>
</dbReference>
<feature type="domain" description="Protein kinase" evidence="17">
    <location>
        <begin position="531"/>
        <end position="805"/>
    </location>
</feature>
<dbReference type="PROSITE" id="PS50011">
    <property type="entry name" value="PROTEIN_KINASE_DOM"/>
    <property type="match status" value="1"/>
</dbReference>
<feature type="signal peptide" evidence="16">
    <location>
        <begin position="1"/>
        <end position="21"/>
    </location>
</feature>
<comment type="subcellular location">
    <subcellularLocation>
        <location evidence="2">Membrane</location>
        <topology evidence="2">Single-pass type I membrane protein</topology>
    </subcellularLocation>
</comment>
<dbReference type="OrthoDB" id="1890790at2759"/>
<keyword evidence="11 13" id="KW-0456">Lyase</keyword>
<dbReference type="SUPFAM" id="SSF55073">
    <property type="entry name" value="Nucleotide cyclase"/>
    <property type="match status" value="1"/>
</dbReference>
<evidence type="ECO:0000313" key="19">
    <source>
        <dbReference type="EMBL" id="CEF69991.1"/>
    </source>
</evidence>
<dbReference type="Pfam" id="PF00211">
    <property type="entry name" value="Guanylate_cyc"/>
    <property type="match status" value="1"/>
</dbReference>
<dbReference type="Pfam" id="PF01094">
    <property type="entry name" value="ANF_receptor"/>
    <property type="match status" value="1"/>
</dbReference>
<feature type="chain" id="PRO_5015031143" description="Guanylate cyclase" evidence="16">
    <location>
        <begin position="22"/>
        <end position="1063"/>
    </location>
</feature>
<dbReference type="SUPFAM" id="SSF56112">
    <property type="entry name" value="Protein kinase-like (PK-like)"/>
    <property type="match status" value="1"/>
</dbReference>
<evidence type="ECO:0000256" key="5">
    <source>
        <dbReference type="ARBA" id="ARBA00022729"/>
    </source>
</evidence>
<evidence type="ECO:0000256" key="2">
    <source>
        <dbReference type="ARBA" id="ARBA00004479"/>
    </source>
</evidence>
<dbReference type="GO" id="GO:0004672">
    <property type="term" value="F:protein kinase activity"/>
    <property type="evidence" value="ECO:0007669"/>
    <property type="project" value="InterPro"/>
</dbReference>
<evidence type="ECO:0000256" key="15">
    <source>
        <dbReference type="SAM" id="Phobius"/>
    </source>
</evidence>
<dbReference type="GO" id="GO:0004383">
    <property type="term" value="F:guanylate cyclase activity"/>
    <property type="evidence" value="ECO:0007669"/>
    <property type="project" value="UniProtKB-EC"/>
</dbReference>
<name>A0A090LQW5_STRRB</name>
<dbReference type="GO" id="GO:0007168">
    <property type="term" value="P:receptor guanylyl cyclase signaling pathway"/>
    <property type="evidence" value="ECO:0007669"/>
    <property type="project" value="TreeGrafter"/>
</dbReference>
<evidence type="ECO:0000313" key="22">
    <source>
        <dbReference type="WormBase" id="SRAE_2000463600"/>
    </source>
</evidence>
<evidence type="ECO:0000256" key="8">
    <source>
        <dbReference type="ARBA" id="ARBA00023136"/>
    </source>
</evidence>
<evidence type="ECO:0000256" key="3">
    <source>
        <dbReference type="ARBA" id="ARBA00012202"/>
    </source>
</evidence>
<dbReference type="GO" id="GO:0035556">
    <property type="term" value="P:intracellular signal transduction"/>
    <property type="evidence" value="ECO:0007669"/>
    <property type="project" value="InterPro"/>
</dbReference>
<feature type="domain" description="Guanylate cyclase" evidence="18">
    <location>
        <begin position="876"/>
        <end position="1006"/>
    </location>
</feature>
<evidence type="ECO:0000259" key="17">
    <source>
        <dbReference type="PROSITE" id="PS50011"/>
    </source>
</evidence>
<keyword evidence="9 19" id="KW-0675">Receptor</keyword>
<dbReference type="PROSITE" id="PS00452">
    <property type="entry name" value="GUANYLATE_CYCLASE_1"/>
    <property type="match status" value="1"/>
</dbReference>
<dbReference type="CDD" id="cd06352">
    <property type="entry name" value="PBP1_NPR_GC-like"/>
    <property type="match status" value="1"/>
</dbReference>
<evidence type="ECO:0000313" key="21">
    <source>
        <dbReference type="WBParaSite" id="SRAE_2000463600.1"/>
    </source>
</evidence>
<dbReference type="CTD" id="36382362"/>
<keyword evidence="6" id="KW-0547">Nucleotide-binding</keyword>
<evidence type="ECO:0000256" key="1">
    <source>
        <dbReference type="ARBA" id="ARBA00001436"/>
    </source>
</evidence>
<dbReference type="AlphaFoldDB" id="A0A090LQW5"/>
<dbReference type="GO" id="GO:0005524">
    <property type="term" value="F:ATP binding"/>
    <property type="evidence" value="ECO:0007669"/>
    <property type="project" value="InterPro"/>
</dbReference>
<dbReference type="Gene3D" id="3.40.50.2300">
    <property type="match status" value="2"/>
</dbReference>
<evidence type="ECO:0000256" key="4">
    <source>
        <dbReference type="ARBA" id="ARBA00022692"/>
    </source>
</evidence>
<proteinExistence type="inferred from homology"/>
<dbReference type="Gene3D" id="1.10.510.10">
    <property type="entry name" value="Transferase(Phosphotransferase) domain 1"/>
    <property type="match status" value="1"/>
</dbReference>
<dbReference type="GO" id="GO:0007635">
    <property type="term" value="P:chemosensory behavior"/>
    <property type="evidence" value="ECO:0007669"/>
    <property type="project" value="UniProtKB-ARBA"/>
</dbReference>
<dbReference type="WormBase" id="SRAE_2000463600">
    <property type="protein sequence ID" value="SRP00617"/>
    <property type="gene ID" value="WBGene00264869"/>
</dbReference>
<evidence type="ECO:0000256" key="6">
    <source>
        <dbReference type="ARBA" id="ARBA00022741"/>
    </source>
</evidence>
<dbReference type="WBParaSite" id="SRAE_2000463600.1">
    <property type="protein sequence ID" value="SRAE_2000463600.1"/>
    <property type="gene ID" value="WBGene00264869"/>
</dbReference>
<keyword evidence="8 15" id="KW-0472">Membrane</keyword>
<dbReference type="GeneID" id="36382362"/>
<dbReference type="GO" id="GO:0006935">
    <property type="term" value="P:chemotaxis"/>
    <property type="evidence" value="ECO:0007669"/>
    <property type="project" value="UniProtKB-ARBA"/>
</dbReference>
<dbReference type="Gene3D" id="3.30.70.1230">
    <property type="entry name" value="Nucleotide cyclase"/>
    <property type="match status" value="1"/>
</dbReference>
<dbReference type="OMA" id="HNIRITI"/>
<protein>
    <recommendedName>
        <fullName evidence="3 14">Guanylate cyclase</fullName>
        <ecNumber evidence="3 14">4.6.1.2</ecNumber>
    </recommendedName>
</protein>
<reference evidence="19 20" key="1">
    <citation type="submission" date="2014-09" db="EMBL/GenBank/DDBJ databases">
        <authorList>
            <person name="Martin A.A."/>
        </authorList>
    </citation>
    <scope>NUCLEOTIDE SEQUENCE</scope>
    <source>
        <strain evidence="20">ED321</strain>
        <strain evidence="19">ED321 Heterogonic</strain>
    </source>
</reference>